<dbReference type="SUPFAM" id="SSF55729">
    <property type="entry name" value="Acyl-CoA N-acyltransferases (Nat)"/>
    <property type="match status" value="1"/>
</dbReference>
<dbReference type="PROSITE" id="PS51186">
    <property type="entry name" value="GNAT"/>
    <property type="match status" value="1"/>
</dbReference>
<accession>A0A4P8IUE5</accession>
<dbReference type="Pfam" id="PF13673">
    <property type="entry name" value="Acetyltransf_10"/>
    <property type="match status" value="1"/>
</dbReference>
<protein>
    <submittedName>
        <fullName evidence="2">GNAT family N-acetyltransferase</fullName>
    </submittedName>
</protein>
<dbReference type="KEGG" id="tvl:FAZ95_15600"/>
<organism evidence="2 3">
    <name type="scientific">Trinickia violacea</name>
    <dbReference type="NCBI Taxonomy" id="2571746"/>
    <lineage>
        <taxon>Bacteria</taxon>
        <taxon>Pseudomonadati</taxon>
        <taxon>Pseudomonadota</taxon>
        <taxon>Betaproteobacteria</taxon>
        <taxon>Burkholderiales</taxon>
        <taxon>Burkholderiaceae</taxon>
        <taxon>Trinickia</taxon>
    </lineage>
</organism>
<proteinExistence type="predicted"/>
<name>A0A4P8IUE5_9BURK</name>
<gene>
    <name evidence="2" type="ORF">FAZ95_15600</name>
</gene>
<reference evidence="2 3" key="1">
    <citation type="submission" date="2019-05" db="EMBL/GenBank/DDBJ databases">
        <title>Burkholderia sp. DHOD12, isolated from subtropical forest soil.</title>
        <authorList>
            <person name="Gao Z.-H."/>
            <person name="Qiu L.-H."/>
        </authorList>
    </citation>
    <scope>NUCLEOTIDE SEQUENCE [LARGE SCALE GENOMIC DNA]</scope>
    <source>
        <strain evidence="2 3">DHOD12</strain>
    </source>
</reference>
<dbReference type="GO" id="GO:0016747">
    <property type="term" value="F:acyltransferase activity, transferring groups other than amino-acyl groups"/>
    <property type="evidence" value="ECO:0007669"/>
    <property type="project" value="InterPro"/>
</dbReference>
<dbReference type="Gene3D" id="3.40.630.30">
    <property type="match status" value="1"/>
</dbReference>
<dbReference type="InterPro" id="IPR000182">
    <property type="entry name" value="GNAT_dom"/>
</dbReference>
<dbReference type="RefSeq" id="WP_137334581.1">
    <property type="nucleotide sequence ID" value="NZ_CP040077.1"/>
</dbReference>
<keyword evidence="2" id="KW-0808">Transferase</keyword>
<keyword evidence="3" id="KW-1185">Reference proteome</keyword>
<sequence>MTESKPTPSVEIEWHWKPFSELNSNEVYDMLAARSAVFVVEQNCVYGDIDGQDANAWHLFAYDGSGSDKPLAGYLRVLLPDEKETDVRIGRVLTTAAYRGIGLGSSMLEQALKHIVKQWPDAAISLHAQAHLQAFYGAFGFEPSSDVHDEDGIPHVWMRSV</sequence>
<dbReference type="EMBL" id="CP040077">
    <property type="protein sequence ID" value="QCP51807.1"/>
    <property type="molecule type" value="Genomic_DNA"/>
</dbReference>
<dbReference type="InterPro" id="IPR016181">
    <property type="entry name" value="Acyl_CoA_acyltransferase"/>
</dbReference>
<dbReference type="Proteomes" id="UP000298656">
    <property type="component" value="Chromosome 1"/>
</dbReference>
<dbReference type="OrthoDB" id="9796171at2"/>
<feature type="domain" description="N-acetyltransferase" evidence="1">
    <location>
        <begin position="17"/>
        <end position="161"/>
    </location>
</feature>
<dbReference type="AlphaFoldDB" id="A0A4P8IUE5"/>
<evidence type="ECO:0000259" key="1">
    <source>
        <dbReference type="PROSITE" id="PS51186"/>
    </source>
</evidence>
<evidence type="ECO:0000313" key="2">
    <source>
        <dbReference type="EMBL" id="QCP51807.1"/>
    </source>
</evidence>
<evidence type="ECO:0000313" key="3">
    <source>
        <dbReference type="Proteomes" id="UP000298656"/>
    </source>
</evidence>
<dbReference type="CDD" id="cd04301">
    <property type="entry name" value="NAT_SF"/>
    <property type="match status" value="1"/>
</dbReference>